<dbReference type="STRING" id="7217.B3MSG7"/>
<evidence type="ECO:0000256" key="1">
    <source>
        <dbReference type="SAM" id="MobiDB-lite"/>
    </source>
</evidence>
<gene>
    <name evidence="2" type="primary">Dana\GF20803</name>
    <name evidence="2" type="synonym">dana_GLEANR_4054</name>
    <name evidence="2" type="ORF">GF20803</name>
</gene>
<dbReference type="Gene3D" id="1.20.120.70">
    <property type="entry name" value="Tobacco mosaic virus-like, coat protein"/>
    <property type="match status" value="1"/>
</dbReference>
<evidence type="ECO:0000313" key="4">
    <source>
        <dbReference type="Proteomes" id="UP000007801"/>
    </source>
</evidence>
<dbReference type="OMA" id="TTWKEMF"/>
<dbReference type="InterPro" id="IPR001337">
    <property type="entry name" value="TMV-like_coat"/>
</dbReference>
<protein>
    <submittedName>
        <fullName evidence="2">Uncharacterized protein, isoform A</fullName>
    </submittedName>
    <submittedName>
        <fullName evidence="3">Uncharacterized protein, isoform B</fullName>
    </submittedName>
</protein>
<dbReference type="SUPFAM" id="SSF47195">
    <property type="entry name" value="TMV-like viral coat proteins"/>
    <property type="match status" value="1"/>
</dbReference>
<dbReference type="EMBL" id="CH902622">
    <property type="protein sequence ID" value="KPU75254.1"/>
    <property type="molecule type" value="Genomic_DNA"/>
</dbReference>
<feature type="compositionally biased region" description="Low complexity" evidence="1">
    <location>
        <begin position="29"/>
        <end position="107"/>
    </location>
</feature>
<keyword evidence="4" id="KW-1185">Reference proteome</keyword>
<dbReference type="HOGENOM" id="CLU_1099489_0_0_1"/>
<dbReference type="EMBL" id="CH902622">
    <property type="protein sequence ID" value="EDV34722.1"/>
    <property type="molecule type" value="Genomic_DNA"/>
</dbReference>
<dbReference type="InterPro" id="IPR036417">
    <property type="entry name" value="TMV-like_coat_sf"/>
</dbReference>
<dbReference type="Pfam" id="PF00721">
    <property type="entry name" value="TMV_coat"/>
    <property type="match status" value="1"/>
</dbReference>
<accession>B3MSG7</accession>
<reference evidence="2" key="2">
    <citation type="journal article" date="2008" name="Bioinformatics">
        <title>Assembly reconciliation.</title>
        <authorList>
            <person name="Zimin A.V."/>
            <person name="Smith D.R."/>
            <person name="Sutton G."/>
            <person name="Yorke J.A."/>
        </authorList>
    </citation>
    <scope>NUCLEOTIDE SEQUENCE</scope>
    <source>
        <strain evidence="2">TSC#14024-0371.13</strain>
    </source>
</reference>
<dbReference type="eggNOG" id="KOG4124">
    <property type="taxonomic scope" value="Eukaryota"/>
</dbReference>
<reference evidence="2" key="3">
    <citation type="submission" date="2015-10" db="EMBL/GenBank/DDBJ databases">
        <authorList>
            <consortium name="FlyBase"/>
        </authorList>
    </citation>
    <scope>NUCLEOTIDE SEQUENCE</scope>
    <source>
        <strain evidence="2">TSC#14024-0371.13</strain>
    </source>
</reference>
<evidence type="ECO:0000313" key="2">
    <source>
        <dbReference type="EMBL" id="EDV34722.1"/>
    </source>
</evidence>
<dbReference type="OrthoDB" id="7886639at2759"/>
<feature type="region of interest" description="Disordered" evidence="1">
    <location>
        <begin position="20"/>
        <end position="121"/>
    </location>
</feature>
<evidence type="ECO:0000313" key="3">
    <source>
        <dbReference type="EMBL" id="KPU75254.1"/>
    </source>
</evidence>
<sequence length="279" mass="33320">MVEEVSCLKQRGIVVAMPSQVATSTGNPQHQAQQQHQQQQQSQQHKQQQQQHQQQQHLQQKQQQQQQHQPTQQQQSQAHQQLQAHQQQHLHQQQQQQHHHQQQQQQQQHHHQKQHQQLTSNMSMLSVKGSRYLWTDRELLMHLQNYTPLILLIDFVEKTRTKRFYESSERYEILMLVFIMRKGAPFCENKRFPAEYWVNLSVGPIAEAFDRLQAAIDIPDPQLPIHMSVTDLTSWKQMFDLAMLDIRRFAYYTDPLQLADAGVFNRITFEQRFGMQWQE</sequence>
<dbReference type="FunCoup" id="B3MSG7">
    <property type="interactions" value="2"/>
</dbReference>
<dbReference type="GO" id="GO:0005198">
    <property type="term" value="F:structural molecule activity"/>
    <property type="evidence" value="ECO:0007669"/>
    <property type="project" value="InterPro"/>
</dbReference>
<dbReference type="Proteomes" id="UP000007801">
    <property type="component" value="Unassembled WGS sequence"/>
</dbReference>
<dbReference type="AlphaFoldDB" id="B3MSG7"/>
<reference evidence="2 4" key="1">
    <citation type="journal article" date="2007" name="Nature">
        <title>Evolution of genes and genomes on the Drosophila phylogeny.</title>
        <authorList>
            <consortium name="Drosophila 12 Genomes Consortium"/>
            <person name="Clark A.G."/>
            <person name="Eisen M.B."/>
            <person name="Smith D.R."/>
            <person name="Bergman C.M."/>
            <person name="Oliver B."/>
            <person name="Markow T.A."/>
            <person name="Kaufman T.C."/>
            <person name="Kellis M."/>
            <person name="Gelbart W."/>
            <person name="Iyer V.N."/>
            <person name="Pollard D.A."/>
            <person name="Sackton T.B."/>
            <person name="Larracuente A.M."/>
            <person name="Singh N.D."/>
            <person name="Abad J.P."/>
            <person name="Abt D.N."/>
            <person name="Adryan B."/>
            <person name="Aguade M."/>
            <person name="Akashi H."/>
            <person name="Anderson W.W."/>
            <person name="Aquadro C.F."/>
            <person name="Ardell D.H."/>
            <person name="Arguello R."/>
            <person name="Artieri C.G."/>
            <person name="Barbash D.A."/>
            <person name="Barker D."/>
            <person name="Barsanti P."/>
            <person name="Batterham P."/>
            <person name="Batzoglou S."/>
            <person name="Begun D."/>
            <person name="Bhutkar A."/>
            <person name="Blanco E."/>
            <person name="Bosak S.A."/>
            <person name="Bradley R.K."/>
            <person name="Brand A.D."/>
            <person name="Brent M.R."/>
            <person name="Brooks A.N."/>
            <person name="Brown R.H."/>
            <person name="Butlin R.K."/>
            <person name="Caggese C."/>
            <person name="Calvi B.R."/>
            <person name="Bernardo de Carvalho A."/>
            <person name="Caspi A."/>
            <person name="Castrezana S."/>
            <person name="Celniker S.E."/>
            <person name="Chang J.L."/>
            <person name="Chapple C."/>
            <person name="Chatterji S."/>
            <person name="Chinwalla A."/>
            <person name="Civetta A."/>
            <person name="Clifton S.W."/>
            <person name="Comeron J.M."/>
            <person name="Costello J.C."/>
            <person name="Coyne J.A."/>
            <person name="Daub J."/>
            <person name="David R.G."/>
            <person name="Delcher A.L."/>
            <person name="Delehaunty K."/>
            <person name="Do C.B."/>
            <person name="Ebling H."/>
            <person name="Edwards K."/>
            <person name="Eickbush T."/>
            <person name="Evans J.D."/>
            <person name="Filipski A."/>
            <person name="Findeiss S."/>
            <person name="Freyhult E."/>
            <person name="Fulton L."/>
            <person name="Fulton R."/>
            <person name="Garcia A.C."/>
            <person name="Gardiner A."/>
            <person name="Garfield D.A."/>
            <person name="Garvin B.E."/>
            <person name="Gibson G."/>
            <person name="Gilbert D."/>
            <person name="Gnerre S."/>
            <person name="Godfrey J."/>
            <person name="Good R."/>
            <person name="Gotea V."/>
            <person name="Gravely B."/>
            <person name="Greenberg A.J."/>
            <person name="Griffiths-Jones S."/>
            <person name="Gross S."/>
            <person name="Guigo R."/>
            <person name="Gustafson E.A."/>
            <person name="Haerty W."/>
            <person name="Hahn M.W."/>
            <person name="Halligan D.L."/>
            <person name="Halpern A.L."/>
            <person name="Halter G.M."/>
            <person name="Han M.V."/>
            <person name="Heger A."/>
            <person name="Hillier L."/>
            <person name="Hinrichs A.S."/>
            <person name="Holmes I."/>
            <person name="Hoskins R.A."/>
            <person name="Hubisz M.J."/>
            <person name="Hultmark D."/>
            <person name="Huntley M.A."/>
            <person name="Jaffe D.B."/>
            <person name="Jagadeeshan S."/>
            <person name="Jeck W.R."/>
            <person name="Johnson J."/>
            <person name="Jones C.D."/>
            <person name="Jordan W.C."/>
            <person name="Karpen G.H."/>
            <person name="Kataoka E."/>
            <person name="Keightley P.D."/>
            <person name="Kheradpour P."/>
            <person name="Kirkness E.F."/>
            <person name="Koerich L.B."/>
            <person name="Kristiansen K."/>
            <person name="Kudrna D."/>
            <person name="Kulathinal R.J."/>
            <person name="Kumar S."/>
            <person name="Kwok R."/>
            <person name="Lander E."/>
            <person name="Langley C.H."/>
            <person name="Lapoint R."/>
            <person name="Lazzaro B.P."/>
            <person name="Lee S.J."/>
            <person name="Levesque L."/>
            <person name="Li R."/>
            <person name="Lin C.F."/>
            <person name="Lin M.F."/>
            <person name="Lindblad-Toh K."/>
            <person name="Llopart A."/>
            <person name="Long M."/>
            <person name="Low L."/>
            <person name="Lozovsky E."/>
            <person name="Lu J."/>
            <person name="Luo M."/>
            <person name="Machado C.A."/>
            <person name="Makalowski W."/>
            <person name="Marzo M."/>
            <person name="Matsuda M."/>
            <person name="Matzkin L."/>
            <person name="McAllister B."/>
            <person name="McBride C.S."/>
            <person name="McKernan B."/>
            <person name="McKernan K."/>
            <person name="Mendez-Lago M."/>
            <person name="Minx P."/>
            <person name="Mollenhauer M.U."/>
            <person name="Montooth K."/>
            <person name="Mount S.M."/>
            <person name="Mu X."/>
            <person name="Myers E."/>
            <person name="Negre B."/>
            <person name="Newfeld S."/>
            <person name="Nielsen R."/>
            <person name="Noor M.A."/>
            <person name="O'Grady P."/>
            <person name="Pachter L."/>
            <person name="Papaceit M."/>
            <person name="Parisi M.J."/>
            <person name="Parisi M."/>
            <person name="Parts L."/>
            <person name="Pedersen J.S."/>
            <person name="Pesole G."/>
            <person name="Phillippy A.M."/>
            <person name="Ponting C.P."/>
            <person name="Pop M."/>
            <person name="Porcelli D."/>
            <person name="Powell J.R."/>
            <person name="Prohaska S."/>
            <person name="Pruitt K."/>
            <person name="Puig M."/>
            <person name="Quesneville H."/>
            <person name="Ram K.R."/>
            <person name="Rand D."/>
            <person name="Rasmussen M.D."/>
            <person name="Reed L.K."/>
            <person name="Reenan R."/>
            <person name="Reily A."/>
            <person name="Remington K.A."/>
            <person name="Rieger T.T."/>
            <person name="Ritchie M.G."/>
            <person name="Robin C."/>
            <person name="Rogers Y.H."/>
            <person name="Rohde C."/>
            <person name="Rozas J."/>
            <person name="Rubenfield M.J."/>
            <person name="Ruiz A."/>
            <person name="Russo S."/>
            <person name="Salzberg S.L."/>
            <person name="Sanchez-Gracia A."/>
            <person name="Saranga D.J."/>
            <person name="Sato H."/>
            <person name="Schaeffer S.W."/>
            <person name="Schatz M.C."/>
            <person name="Schlenke T."/>
            <person name="Schwartz R."/>
            <person name="Segarra C."/>
            <person name="Singh R.S."/>
            <person name="Sirot L."/>
            <person name="Sirota M."/>
            <person name="Sisneros N.B."/>
            <person name="Smith C.D."/>
            <person name="Smith T.F."/>
            <person name="Spieth J."/>
            <person name="Stage D.E."/>
            <person name="Stark A."/>
            <person name="Stephan W."/>
            <person name="Strausberg R.L."/>
            <person name="Strempel S."/>
            <person name="Sturgill D."/>
            <person name="Sutton G."/>
            <person name="Sutton G.G."/>
            <person name="Tao W."/>
            <person name="Teichmann S."/>
            <person name="Tobari Y.N."/>
            <person name="Tomimura Y."/>
            <person name="Tsolas J.M."/>
            <person name="Valente V.L."/>
            <person name="Venter E."/>
            <person name="Venter J.C."/>
            <person name="Vicario S."/>
            <person name="Vieira F.G."/>
            <person name="Vilella A.J."/>
            <person name="Villasante A."/>
            <person name="Walenz B."/>
            <person name="Wang J."/>
            <person name="Wasserman M."/>
            <person name="Watts T."/>
            <person name="Wilson D."/>
            <person name="Wilson R.K."/>
            <person name="Wing R.A."/>
            <person name="Wolfner M.F."/>
            <person name="Wong A."/>
            <person name="Wong G.K."/>
            <person name="Wu C.I."/>
            <person name="Wu G."/>
            <person name="Yamamoto D."/>
            <person name="Yang H.P."/>
            <person name="Yang S.P."/>
            <person name="Yorke J.A."/>
            <person name="Yoshida K."/>
            <person name="Zdobnov E."/>
            <person name="Zhang P."/>
            <person name="Zhang Y."/>
            <person name="Zimin A.V."/>
            <person name="Baldwin J."/>
            <person name="Abdouelleil A."/>
            <person name="Abdulkadir J."/>
            <person name="Abebe A."/>
            <person name="Abera B."/>
            <person name="Abreu J."/>
            <person name="Acer S.C."/>
            <person name="Aftuck L."/>
            <person name="Alexander A."/>
            <person name="An P."/>
            <person name="Anderson E."/>
            <person name="Anderson S."/>
            <person name="Arachi H."/>
            <person name="Azer M."/>
            <person name="Bachantsang P."/>
            <person name="Barry A."/>
            <person name="Bayul T."/>
            <person name="Berlin A."/>
            <person name="Bessette D."/>
            <person name="Bloom T."/>
            <person name="Blye J."/>
            <person name="Boguslavskiy L."/>
            <person name="Bonnet C."/>
            <person name="Boukhgalter B."/>
            <person name="Bourzgui I."/>
            <person name="Brown A."/>
            <person name="Cahill P."/>
            <person name="Channer S."/>
            <person name="Cheshatsang Y."/>
            <person name="Chuda L."/>
            <person name="Citroen M."/>
            <person name="Collymore A."/>
            <person name="Cooke P."/>
            <person name="Costello M."/>
            <person name="D'Aco K."/>
            <person name="Daza R."/>
            <person name="De Haan G."/>
            <person name="DeGray S."/>
            <person name="DeMaso C."/>
            <person name="Dhargay N."/>
            <person name="Dooley K."/>
            <person name="Dooley E."/>
            <person name="Doricent M."/>
            <person name="Dorje P."/>
            <person name="Dorjee K."/>
            <person name="Dupes A."/>
            <person name="Elong R."/>
            <person name="Falk J."/>
            <person name="Farina A."/>
            <person name="Faro S."/>
            <person name="Ferguson D."/>
            <person name="Fisher S."/>
            <person name="Foley C.D."/>
            <person name="Franke A."/>
            <person name="Friedrich D."/>
            <person name="Gadbois L."/>
            <person name="Gearin G."/>
            <person name="Gearin C.R."/>
            <person name="Giannoukos G."/>
            <person name="Goode T."/>
            <person name="Graham J."/>
            <person name="Grandbois E."/>
            <person name="Grewal S."/>
            <person name="Gyaltsen K."/>
            <person name="Hafez N."/>
            <person name="Hagos B."/>
            <person name="Hall J."/>
            <person name="Henson C."/>
            <person name="Hollinger A."/>
            <person name="Honan T."/>
            <person name="Huard M.D."/>
            <person name="Hughes L."/>
            <person name="Hurhula B."/>
            <person name="Husby M.E."/>
            <person name="Kamat A."/>
            <person name="Kanga B."/>
            <person name="Kashin S."/>
            <person name="Khazanovich D."/>
            <person name="Kisner P."/>
            <person name="Lance K."/>
            <person name="Lara M."/>
            <person name="Lee W."/>
            <person name="Lennon N."/>
            <person name="Letendre F."/>
            <person name="LeVine R."/>
            <person name="Lipovsky A."/>
            <person name="Liu X."/>
            <person name="Liu J."/>
            <person name="Liu S."/>
            <person name="Lokyitsang T."/>
            <person name="Lokyitsang Y."/>
            <person name="Lubonja R."/>
            <person name="Lui A."/>
            <person name="MacDonald P."/>
            <person name="Magnisalis V."/>
            <person name="Maru K."/>
            <person name="Matthews C."/>
            <person name="McCusker W."/>
            <person name="McDonough S."/>
            <person name="Mehta T."/>
            <person name="Meldrim J."/>
            <person name="Meneus L."/>
            <person name="Mihai O."/>
            <person name="Mihalev A."/>
            <person name="Mihova T."/>
            <person name="Mittelman R."/>
            <person name="Mlenga V."/>
            <person name="Montmayeur A."/>
            <person name="Mulrain L."/>
            <person name="Navidi A."/>
            <person name="Naylor J."/>
            <person name="Negash T."/>
            <person name="Nguyen T."/>
            <person name="Nguyen N."/>
            <person name="Nicol R."/>
            <person name="Norbu C."/>
            <person name="Norbu N."/>
            <person name="Novod N."/>
            <person name="O'Neill B."/>
            <person name="Osman S."/>
            <person name="Markiewicz E."/>
            <person name="Oyono O.L."/>
            <person name="Patti C."/>
            <person name="Phunkhang P."/>
            <person name="Pierre F."/>
            <person name="Priest M."/>
            <person name="Raghuraman S."/>
            <person name="Rege F."/>
            <person name="Reyes R."/>
            <person name="Rise C."/>
            <person name="Rogov P."/>
            <person name="Ross K."/>
            <person name="Ryan E."/>
            <person name="Settipalli S."/>
            <person name="Shea T."/>
            <person name="Sherpa N."/>
            <person name="Shi L."/>
            <person name="Shih D."/>
            <person name="Sparrow T."/>
            <person name="Spaulding J."/>
            <person name="Stalker J."/>
            <person name="Stange-Thomann N."/>
            <person name="Stavropoulos S."/>
            <person name="Stone C."/>
            <person name="Strader C."/>
            <person name="Tesfaye S."/>
            <person name="Thomson T."/>
            <person name="Thoulutsang Y."/>
            <person name="Thoulutsang D."/>
            <person name="Topham K."/>
            <person name="Topping I."/>
            <person name="Tsamla T."/>
            <person name="Vassiliev H."/>
            <person name="Vo A."/>
            <person name="Wangchuk T."/>
            <person name="Wangdi T."/>
            <person name="Weiand M."/>
            <person name="Wilkinson J."/>
            <person name="Wilson A."/>
            <person name="Yadav S."/>
            <person name="Young G."/>
            <person name="Yu Q."/>
            <person name="Zembek L."/>
            <person name="Zhong D."/>
            <person name="Zimmer A."/>
            <person name="Zwirko Z."/>
            <person name="Jaffe D.B."/>
            <person name="Alvarez P."/>
            <person name="Brockman W."/>
            <person name="Butler J."/>
            <person name="Chin C."/>
            <person name="Gnerre S."/>
            <person name="Grabherr M."/>
            <person name="Kleber M."/>
            <person name="Mauceli E."/>
            <person name="MacCallum I."/>
        </authorList>
    </citation>
    <scope>NUCLEOTIDE SEQUENCE [LARGE SCALE GENOMIC DNA]</scope>
    <source>
        <strain evidence="2">TSC#14024-0371.13</strain>
        <strain evidence="4">Tucson 14024-0371.13</strain>
    </source>
</reference>
<organism evidence="2 4">
    <name type="scientific">Drosophila ananassae</name>
    <name type="common">Fruit fly</name>
    <dbReference type="NCBI Taxonomy" id="7217"/>
    <lineage>
        <taxon>Eukaryota</taxon>
        <taxon>Metazoa</taxon>
        <taxon>Ecdysozoa</taxon>
        <taxon>Arthropoda</taxon>
        <taxon>Hexapoda</taxon>
        <taxon>Insecta</taxon>
        <taxon>Pterygota</taxon>
        <taxon>Neoptera</taxon>
        <taxon>Endopterygota</taxon>
        <taxon>Diptera</taxon>
        <taxon>Brachycera</taxon>
        <taxon>Muscomorpha</taxon>
        <taxon>Ephydroidea</taxon>
        <taxon>Drosophilidae</taxon>
        <taxon>Drosophila</taxon>
        <taxon>Sophophora</taxon>
    </lineage>
</organism>
<name>B3MSG7_DROAN</name>
<dbReference type="KEGG" id="dan:6503495"/>
<dbReference type="GeneID" id="6503495"/>
<proteinExistence type="predicted"/>